<dbReference type="Gene3D" id="3.30.420.10">
    <property type="entry name" value="Ribonuclease H-like superfamily/Ribonuclease H"/>
    <property type="match status" value="1"/>
</dbReference>
<feature type="domain" description="PAZ" evidence="2">
    <location>
        <begin position="220"/>
        <end position="327"/>
    </location>
</feature>
<reference evidence="4" key="2">
    <citation type="submission" date="2020-11" db="EMBL/GenBank/DDBJ databases">
        <authorList>
            <consortium name="DOE Joint Genome Institute"/>
            <person name="Kuo A."/>
            <person name="Miyauchi S."/>
            <person name="Kiss E."/>
            <person name="Drula E."/>
            <person name="Kohler A."/>
            <person name="Sanchez-Garcia M."/>
            <person name="Andreopoulos B."/>
            <person name="Barry K.W."/>
            <person name="Bonito G."/>
            <person name="Buee M."/>
            <person name="Carver A."/>
            <person name="Chen C."/>
            <person name="Cichocki N."/>
            <person name="Clum A."/>
            <person name="Culley D."/>
            <person name="Crous P.W."/>
            <person name="Fauchery L."/>
            <person name="Girlanda M."/>
            <person name="Hayes R."/>
            <person name="Keri Z."/>
            <person name="Labutti K."/>
            <person name="Lipzen A."/>
            <person name="Lombard V."/>
            <person name="Magnuson J."/>
            <person name="Maillard F."/>
            <person name="Morin E."/>
            <person name="Murat C."/>
            <person name="Nolan M."/>
            <person name="Ohm R."/>
            <person name="Pangilinan J."/>
            <person name="Pereira M."/>
            <person name="Perotto S."/>
            <person name="Peter M."/>
            <person name="Riley R."/>
            <person name="Sitrit Y."/>
            <person name="Stielow B."/>
            <person name="Szollosi G."/>
            <person name="Zifcakova L."/>
            <person name="Stursova M."/>
            <person name="Spatafora J.W."/>
            <person name="Tedersoo L."/>
            <person name="Vaario L.-M."/>
            <person name="Yamada A."/>
            <person name="Yan M."/>
            <person name="Wang P."/>
            <person name="Xu J."/>
            <person name="Bruns T."/>
            <person name="Baldrian P."/>
            <person name="Vilgalys R."/>
            <person name="Henrissat B."/>
            <person name="Grigoriev I.V."/>
            <person name="Hibbett D."/>
            <person name="Nagy L.G."/>
            <person name="Martin F.M."/>
        </authorList>
    </citation>
    <scope>NUCLEOTIDE SEQUENCE</scope>
    <source>
        <strain evidence="4">UH-Tt-Lm1</strain>
    </source>
</reference>
<dbReference type="Pfam" id="PF02171">
    <property type="entry name" value="Piwi"/>
    <property type="match status" value="1"/>
</dbReference>
<reference evidence="4" key="1">
    <citation type="journal article" date="2020" name="Nat. Commun.">
        <title>Large-scale genome sequencing of mycorrhizal fungi provides insights into the early evolution of symbiotic traits.</title>
        <authorList>
            <person name="Miyauchi S."/>
            <person name="Kiss E."/>
            <person name="Kuo A."/>
            <person name="Drula E."/>
            <person name="Kohler A."/>
            <person name="Sanchez-Garcia M."/>
            <person name="Morin E."/>
            <person name="Andreopoulos B."/>
            <person name="Barry K.W."/>
            <person name="Bonito G."/>
            <person name="Buee M."/>
            <person name="Carver A."/>
            <person name="Chen C."/>
            <person name="Cichocki N."/>
            <person name="Clum A."/>
            <person name="Culley D."/>
            <person name="Crous P.W."/>
            <person name="Fauchery L."/>
            <person name="Girlanda M."/>
            <person name="Hayes R.D."/>
            <person name="Keri Z."/>
            <person name="LaButti K."/>
            <person name="Lipzen A."/>
            <person name="Lombard V."/>
            <person name="Magnuson J."/>
            <person name="Maillard F."/>
            <person name="Murat C."/>
            <person name="Nolan M."/>
            <person name="Ohm R.A."/>
            <person name="Pangilinan J."/>
            <person name="Pereira M.F."/>
            <person name="Perotto S."/>
            <person name="Peter M."/>
            <person name="Pfister S."/>
            <person name="Riley R."/>
            <person name="Sitrit Y."/>
            <person name="Stielow J.B."/>
            <person name="Szollosi G."/>
            <person name="Zifcakova L."/>
            <person name="Stursova M."/>
            <person name="Spatafora J.W."/>
            <person name="Tedersoo L."/>
            <person name="Vaario L.M."/>
            <person name="Yamada A."/>
            <person name="Yan M."/>
            <person name="Wang P."/>
            <person name="Xu J."/>
            <person name="Bruns T."/>
            <person name="Baldrian P."/>
            <person name="Vilgalys R."/>
            <person name="Dunand C."/>
            <person name="Henrissat B."/>
            <person name="Grigoriev I.V."/>
            <person name="Hibbett D."/>
            <person name="Nagy L.G."/>
            <person name="Martin F.M."/>
        </authorList>
    </citation>
    <scope>NUCLEOTIDE SEQUENCE</scope>
    <source>
        <strain evidence="4">UH-Tt-Lm1</strain>
    </source>
</reference>
<evidence type="ECO:0000313" key="4">
    <source>
        <dbReference type="EMBL" id="KAF9790389.1"/>
    </source>
</evidence>
<dbReference type="InterPro" id="IPR003100">
    <property type="entry name" value="PAZ_dom"/>
</dbReference>
<dbReference type="InterPro" id="IPR003165">
    <property type="entry name" value="Piwi"/>
</dbReference>
<dbReference type="InterPro" id="IPR036397">
    <property type="entry name" value="RNaseH_sf"/>
</dbReference>
<dbReference type="SMART" id="SM00950">
    <property type="entry name" value="Piwi"/>
    <property type="match status" value="1"/>
</dbReference>
<dbReference type="GO" id="GO:0003723">
    <property type="term" value="F:RNA binding"/>
    <property type="evidence" value="ECO:0007669"/>
    <property type="project" value="InterPro"/>
</dbReference>
<sequence>MSLSGRGRGGAPAWAAHSGSQRRPVVALVNLFKVSLDRMGSTVYQYDGIIPEIKARRRLVEIVDAVQSSNPEIFRVKAAFDGNKNIYSFKPLFAGGSEGVFLFKPEGIITEYTVTIRLVAEVKAGDIKGLINGNPSEAAINVSNILQIFISQHSNIQFHRPLSSKIVYSTLAEHTHDLGNHSPFLLHRGFFQSIRPIAGHLMMNIDVTAGVMFKGGPLIDVCMVILGTNNIRELQGHQKRDILRRFLKGLPFKMIKPLRGGKERVYRITDISRSASESTFSNKEGEEMTVADHFKNTGRPLQFPTIFCVQAGKAKFLFPMEFCKLLPGQQFKKTTSDGDLSAAILKFTPRDPRARLEYITGALKPMGVLNYHEGNSYLNQAGISIDSSPLKVPGTILAPLCMTFKGRTDVALQNGSWNSQFAKHSASPLKAYKPAEIKSWCFFNFASLRRDSFQSFVQGLVSKSAELGMSEVITSITSGGIDVLWFHIGVDTHPEVITSSPQDIATAFKQAGTLANGRTGSWPQIIVVVLPNGPDVRAQVRYIADIELGVRVQCVHQDKVNKNHSSSQYLTNVALKINAKLSGVNCVPTIVPNDWMQKSLLIKPTMVIGADISSPGPGEQNRPSIAGITASLDFSFASYWAQTRVQQPGLSAIQDLGPMVEAAIHHFKREHKVPPIQLFYYRDGVSDSEFDTVHQQEYQAIKDAYHQAGIEEFKCMFLFVTKRHHVRFFPVSEQDFGGRTKNLPAGWVANNSIASPLCKGDFWLLSHAGLLGTSRPSHYVLMHNDFNFMEQKEVEELSYYLCHVHQGASCSVSIPTPIYYADKVCDMTRKYYFDPAVDYGDSNMSSSGSTPFNETAWKRGLKQPKDPRMYWV</sequence>
<dbReference type="Gene3D" id="3.40.50.2300">
    <property type="match status" value="1"/>
</dbReference>
<evidence type="ECO:0000256" key="1">
    <source>
        <dbReference type="RuleBase" id="RU361178"/>
    </source>
</evidence>
<dbReference type="AlphaFoldDB" id="A0A9P6HMC3"/>
<accession>A0A9P6HMC3</accession>
<dbReference type="Gene3D" id="2.170.260.10">
    <property type="entry name" value="paz domain"/>
    <property type="match status" value="1"/>
</dbReference>
<evidence type="ECO:0000259" key="2">
    <source>
        <dbReference type="PROSITE" id="PS50821"/>
    </source>
</evidence>
<gene>
    <name evidence="4" type="ORF">BJ322DRAFT_1216230</name>
</gene>
<dbReference type="InterPro" id="IPR012337">
    <property type="entry name" value="RNaseH-like_sf"/>
</dbReference>
<dbReference type="Pfam" id="PF16486">
    <property type="entry name" value="ArgoN"/>
    <property type="match status" value="1"/>
</dbReference>
<keyword evidence="5" id="KW-1185">Reference proteome</keyword>
<dbReference type="Pfam" id="PF02170">
    <property type="entry name" value="PAZ"/>
    <property type="match status" value="1"/>
</dbReference>
<name>A0A9P6HMC3_9AGAM</name>
<proteinExistence type="inferred from homology"/>
<dbReference type="PANTHER" id="PTHR22891">
    <property type="entry name" value="EUKARYOTIC TRANSLATION INITIATION FACTOR 2C"/>
    <property type="match status" value="1"/>
</dbReference>
<organism evidence="4 5">
    <name type="scientific">Thelephora terrestris</name>
    <dbReference type="NCBI Taxonomy" id="56493"/>
    <lineage>
        <taxon>Eukaryota</taxon>
        <taxon>Fungi</taxon>
        <taxon>Dikarya</taxon>
        <taxon>Basidiomycota</taxon>
        <taxon>Agaricomycotina</taxon>
        <taxon>Agaricomycetes</taxon>
        <taxon>Thelephorales</taxon>
        <taxon>Thelephoraceae</taxon>
        <taxon>Thelephora</taxon>
    </lineage>
</organism>
<comment type="similarity">
    <text evidence="1">Belongs to the argonaute family.</text>
</comment>
<dbReference type="InterPro" id="IPR032474">
    <property type="entry name" value="Argonaute_N"/>
</dbReference>
<protein>
    <submittedName>
        <fullName evidence="4">Piwi domain-containing protein</fullName>
    </submittedName>
</protein>
<evidence type="ECO:0000313" key="5">
    <source>
        <dbReference type="Proteomes" id="UP000736335"/>
    </source>
</evidence>
<dbReference type="Proteomes" id="UP000736335">
    <property type="component" value="Unassembled WGS sequence"/>
</dbReference>
<dbReference type="SUPFAM" id="SSF53098">
    <property type="entry name" value="Ribonuclease H-like"/>
    <property type="match status" value="1"/>
</dbReference>
<dbReference type="InterPro" id="IPR036085">
    <property type="entry name" value="PAZ_dom_sf"/>
</dbReference>
<evidence type="ECO:0000259" key="3">
    <source>
        <dbReference type="PROSITE" id="PS50822"/>
    </source>
</evidence>
<dbReference type="PROSITE" id="PS50822">
    <property type="entry name" value="PIWI"/>
    <property type="match status" value="1"/>
</dbReference>
<comment type="caution">
    <text evidence="4">The sequence shown here is derived from an EMBL/GenBank/DDBJ whole genome shotgun (WGS) entry which is preliminary data.</text>
</comment>
<dbReference type="SMART" id="SM01163">
    <property type="entry name" value="DUF1785"/>
    <property type="match status" value="1"/>
</dbReference>
<dbReference type="CDD" id="cd02846">
    <property type="entry name" value="PAZ_argonaute_like"/>
    <property type="match status" value="1"/>
</dbReference>
<feature type="domain" description="Piwi" evidence="3">
    <location>
        <begin position="525"/>
        <end position="833"/>
    </location>
</feature>
<dbReference type="Pfam" id="PF08699">
    <property type="entry name" value="ArgoL1"/>
    <property type="match status" value="1"/>
</dbReference>
<dbReference type="EMBL" id="WIUZ02000002">
    <property type="protein sequence ID" value="KAF9790389.1"/>
    <property type="molecule type" value="Genomic_DNA"/>
</dbReference>
<dbReference type="PROSITE" id="PS50821">
    <property type="entry name" value="PAZ"/>
    <property type="match status" value="1"/>
</dbReference>
<dbReference type="SMART" id="SM00949">
    <property type="entry name" value="PAZ"/>
    <property type="match status" value="1"/>
</dbReference>
<dbReference type="InterPro" id="IPR014811">
    <property type="entry name" value="ArgoL1"/>
</dbReference>
<dbReference type="OrthoDB" id="10252740at2759"/>
<dbReference type="SUPFAM" id="SSF101690">
    <property type="entry name" value="PAZ domain"/>
    <property type="match status" value="1"/>
</dbReference>